<keyword evidence="4" id="KW-1185">Reference proteome</keyword>
<dbReference type="KEGG" id="jar:G7057_03570"/>
<dbReference type="GO" id="GO:0016787">
    <property type="term" value="F:hydrolase activity"/>
    <property type="evidence" value="ECO:0007669"/>
    <property type="project" value="UniProtKB-KW"/>
</dbReference>
<dbReference type="InterPro" id="IPR000086">
    <property type="entry name" value="NUDIX_hydrolase_dom"/>
</dbReference>
<reference evidence="3 4" key="1">
    <citation type="journal article" date="2017" name="Int. J. Syst. Evol. Microbiol.">
        <title>Jeotgalibaca porci sp. nov. and Jeotgalibaca arthritidis sp. nov., isolated from pigs, and emended description of the genus Jeotgalibaca.</title>
        <authorList>
            <person name="Zamora L."/>
            <person name="Perez-Sancho M."/>
            <person name="Dominguez L."/>
            <person name="Fernandez-Garayzabal J.F."/>
            <person name="Vela A.I."/>
        </authorList>
    </citation>
    <scope>NUCLEOTIDE SEQUENCE [LARGE SCALE GENOMIC DNA]</scope>
    <source>
        <strain evidence="3 4">CECT 9157</strain>
    </source>
</reference>
<dbReference type="CDD" id="cd03674">
    <property type="entry name" value="NUDIX_Hydrolase"/>
    <property type="match status" value="1"/>
</dbReference>
<dbReference type="Gene3D" id="3.90.79.10">
    <property type="entry name" value="Nucleoside Triphosphate Pyrophosphohydrolase"/>
    <property type="match status" value="1"/>
</dbReference>
<dbReference type="PANTHER" id="PTHR43736:SF1">
    <property type="entry name" value="DIHYDRONEOPTERIN TRIPHOSPHATE DIPHOSPHATASE"/>
    <property type="match status" value="1"/>
</dbReference>
<dbReference type="SUPFAM" id="SSF55811">
    <property type="entry name" value="Nudix"/>
    <property type="match status" value="1"/>
</dbReference>
<evidence type="ECO:0000313" key="3">
    <source>
        <dbReference type="EMBL" id="QII81646.1"/>
    </source>
</evidence>
<name>A0A6G7K8R4_9LACT</name>
<comment type="similarity">
    <text evidence="1">Belongs to the Nudix hydrolase family.</text>
</comment>
<proteinExistence type="inferred from homology"/>
<keyword evidence="3" id="KW-0378">Hydrolase</keyword>
<evidence type="ECO:0000256" key="1">
    <source>
        <dbReference type="ARBA" id="ARBA00005582"/>
    </source>
</evidence>
<dbReference type="RefSeq" id="WP_166161409.1">
    <property type="nucleotide sequence ID" value="NZ_CP049740.1"/>
</dbReference>
<evidence type="ECO:0000313" key="4">
    <source>
        <dbReference type="Proteomes" id="UP000501451"/>
    </source>
</evidence>
<dbReference type="Pfam" id="PF00293">
    <property type="entry name" value="NUDIX"/>
    <property type="match status" value="1"/>
</dbReference>
<evidence type="ECO:0000259" key="2">
    <source>
        <dbReference type="PROSITE" id="PS51462"/>
    </source>
</evidence>
<protein>
    <submittedName>
        <fullName evidence="3">NUDIX hydrolase</fullName>
    </submittedName>
</protein>
<feature type="domain" description="Nudix hydrolase" evidence="2">
    <location>
        <begin position="41"/>
        <end position="180"/>
    </location>
</feature>
<dbReference type="Proteomes" id="UP000501451">
    <property type="component" value="Chromosome"/>
</dbReference>
<dbReference type="InterPro" id="IPR015797">
    <property type="entry name" value="NUDIX_hydrolase-like_dom_sf"/>
</dbReference>
<sequence length="190" mass="21877">MPLRDLITQYQAYNQQEITDQKEMLAYLDQYDNLLTRENSAAHFTVSAWVVNDDWTKTVMAYHNIYQSWSWLGGHVDGEPDLLQVALKEVQEETGLSQLKPVQNSIYSIEILPVPAHVKKGQPIKEHLHLNITYLIQADESEKLRVKEDENSAVAWMQLEEAVEKSTEAEMKVVYQKLNDKLAELKAAPH</sequence>
<dbReference type="AlphaFoldDB" id="A0A6G7K8R4"/>
<dbReference type="PROSITE" id="PS51462">
    <property type="entry name" value="NUDIX"/>
    <property type="match status" value="1"/>
</dbReference>
<dbReference type="PANTHER" id="PTHR43736">
    <property type="entry name" value="ADP-RIBOSE PYROPHOSPHATASE"/>
    <property type="match status" value="1"/>
</dbReference>
<dbReference type="EMBL" id="CP049740">
    <property type="protein sequence ID" value="QII81646.1"/>
    <property type="molecule type" value="Genomic_DNA"/>
</dbReference>
<accession>A0A6G7K8R4</accession>
<organism evidence="3 4">
    <name type="scientific">Jeotgalibaca arthritidis</name>
    <dbReference type="NCBI Taxonomy" id="1868794"/>
    <lineage>
        <taxon>Bacteria</taxon>
        <taxon>Bacillati</taxon>
        <taxon>Bacillota</taxon>
        <taxon>Bacilli</taxon>
        <taxon>Lactobacillales</taxon>
        <taxon>Carnobacteriaceae</taxon>
        <taxon>Jeotgalibaca</taxon>
    </lineage>
</organism>
<gene>
    <name evidence="3" type="ORF">G7057_03570</name>
</gene>